<dbReference type="PROSITE" id="PS50011">
    <property type="entry name" value="PROTEIN_KINASE_DOM"/>
    <property type="match status" value="1"/>
</dbReference>
<name>A0A921S482_SORBI</name>
<dbReference type="SUPFAM" id="SSF56112">
    <property type="entry name" value="Protein kinase-like (PK-like)"/>
    <property type="match status" value="1"/>
</dbReference>
<dbReference type="InterPro" id="IPR000719">
    <property type="entry name" value="Prot_kinase_dom"/>
</dbReference>
<feature type="region of interest" description="Disordered" evidence="2">
    <location>
        <begin position="800"/>
        <end position="834"/>
    </location>
</feature>
<accession>A0A921S482</accession>
<gene>
    <name evidence="5" type="ORF">BDA96_01G319700</name>
</gene>
<proteinExistence type="predicted"/>
<dbReference type="Gene3D" id="1.10.510.10">
    <property type="entry name" value="Transferase(Phosphotransferase) domain 1"/>
    <property type="match status" value="2"/>
</dbReference>
<feature type="compositionally biased region" description="Polar residues" evidence="2">
    <location>
        <begin position="1065"/>
        <end position="1077"/>
    </location>
</feature>
<keyword evidence="3" id="KW-0812">Transmembrane</keyword>
<dbReference type="InterPro" id="IPR008271">
    <property type="entry name" value="Ser/Thr_kinase_AS"/>
</dbReference>
<feature type="compositionally biased region" description="Basic and acidic residues" evidence="2">
    <location>
        <begin position="317"/>
        <end position="328"/>
    </location>
</feature>
<sequence length="1341" mass="147646">MSSPRERRLPPPAFRMENPFSVKVLQVFTGFGVGCGVGIGVGRPIYLGMIPGLQQVMSATRGATDTFSGVTRHVNSALRTAGLKNIEAGIGCGVGIGHGFGIGIALKPRVLHGIQSSVGEIMSKLTSKLKDTPEMPSSSNPMAHSFTSNQQTHNGMSMDLEAKTAESNLNHTSSYEMSRVPTQPEALTASRTEKVIANFLQSPLFQNDTKMDFRDAPGNLHGMDSVLQLVLKHQKVIEELREENENLRQILIEELKQLRVRDGKLGRETARVRTALASPLPKTPLAHKFSRLPLPSDPQNSTTRRTKSQKHIPPLVEQKKQAREEHSSKPNLAGLRLHSMPSQSDPRASPSTMDSGGGSSAEMERAWHLLTVLIRLGRPAAPSELAAAAAPSISTRAVEQLCCLPRSPLWISDDGVVTPSETAVQAFLRFMGWDIPRPKVSLRPSEARRCLGKVSITYERKRQGSDARCFSAKRRRLLAADADLVEQTEHQSCQLVAQTCTTVATGEVHLEVMQKLQDRPPTLSTFLGEPSLGFSTGITLAPNIAKITMLGLQPKLYQPLRGDDGTVVGNMSLALVPTGFSDCPCSVNLPPLDAEKLKNINVEADSKSNKISESEQVSLLNCRVEDSDDLRKESVLPMVSHDVLVGESKYGADEDLNLVGKNHGSLINHNTKTTDSIEAFDMNLNQADALQYNSLNDGHHQNAPSCVQEKNPLGASTYAEVCTDKTTQNLLQPSMGNKAGSIAPQMNINVQSETLPQETTRQDGMNRKNLNIVSKNRDIRYLNHGEQSLNKVEVNVSKNGRDKLAVKQKEKCKKNEQTKEDKDHNAKTQKGHVAPKPLPVFKGFVIEEEEGSGGYGTVYRAQRTKDGKTFAIKCPHPNAHSHHVNNELKMLERFGGKSCVIKYECSLKSGDLDCFVLEHVEHDRPEILKKDITLLELQWYGHCLFRALASLHKEGVVHRDVKPGNFLFCRKLKRGYLIDFNLANDLHQKFLKNCKSDATSSGKDTTSQALSTIAPVVHVKEPAADSKQPLPLKRKRSNRSPVDSARAPKIDNKSRHGNQAADVSGVTSAKDPTSTKTSLDRLKQPMPYKGRKELMNFLHETMQSPKKSTMPTPVSQRKRVAAPFGSVDRKLFILTPMPLRSGGSAVAGSGMFNNKGHGKHRREGPCVGTKGFRAPEVLLRSFHQGCKVDVWSAGVTLLYLIIGRTPFGGDPEQNIKEIAKLKGSEELWEVAKLHSCESSYPSDLFDVKFPLCPVNLREWCAANTRRPDLLEMIPTSFFNLVDKCLAVNPRCRLSSEDALRHEFFAPCHDSFRKPRMLRRSAGSDAACSSSHQNTALTAKQS</sequence>
<evidence type="ECO:0000256" key="1">
    <source>
        <dbReference type="SAM" id="Coils"/>
    </source>
</evidence>
<dbReference type="GO" id="GO:0005524">
    <property type="term" value="F:ATP binding"/>
    <property type="evidence" value="ECO:0007669"/>
    <property type="project" value="InterPro"/>
</dbReference>
<feature type="region of interest" description="Disordered" evidence="2">
    <location>
        <begin position="1013"/>
        <end position="1085"/>
    </location>
</feature>
<dbReference type="EMBL" id="CM027680">
    <property type="protein sequence ID" value="KAG0550207.1"/>
    <property type="molecule type" value="Genomic_DNA"/>
</dbReference>
<keyword evidence="3" id="KW-0472">Membrane</keyword>
<dbReference type="PANTHER" id="PTHR36051">
    <property type="entry name" value="DYNAMIN"/>
    <property type="match status" value="1"/>
</dbReference>
<dbReference type="PROSITE" id="PS00108">
    <property type="entry name" value="PROTEIN_KINASE_ST"/>
    <property type="match status" value="1"/>
</dbReference>
<reference evidence="5" key="1">
    <citation type="journal article" date="2019" name="BMC Genomics">
        <title>A new reference genome for Sorghum bicolor reveals high levels of sequence similarity between sweet and grain genotypes: implications for the genetics of sugar metabolism.</title>
        <authorList>
            <person name="Cooper E.A."/>
            <person name="Brenton Z.W."/>
            <person name="Flinn B.S."/>
            <person name="Jenkins J."/>
            <person name="Shu S."/>
            <person name="Flowers D."/>
            <person name="Luo F."/>
            <person name="Wang Y."/>
            <person name="Xia P."/>
            <person name="Barry K."/>
            <person name="Daum C."/>
            <person name="Lipzen A."/>
            <person name="Yoshinaga Y."/>
            <person name="Schmutz J."/>
            <person name="Saski C."/>
            <person name="Vermerris W."/>
            <person name="Kresovich S."/>
        </authorList>
    </citation>
    <scope>NUCLEOTIDE SEQUENCE</scope>
</reference>
<feature type="transmembrane region" description="Helical" evidence="3">
    <location>
        <begin position="20"/>
        <end position="41"/>
    </location>
</feature>
<feature type="domain" description="Protein kinase" evidence="4">
    <location>
        <begin position="844"/>
        <end position="1304"/>
    </location>
</feature>
<evidence type="ECO:0000259" key="4">
    <source>
        <dbReference type="PROSITE" id="PS50011"/>
    </source>
</evidence>
<evidence type="ECO:0000256" key="3">
    <source>
        <dbReference type="SAM" id="Phobius"/>
    </source>
</evidence>
<feature type="coiled-coil region" evidence="1">
    <location>
        <begin position="223"/>
        <end position="261"/>
    </location>
</feature>
<protein>
    <recommendedName>
        <fullName evidence="4">Protein kinase domain-containing protein</fullName>
    </recommendedName>
</protein>
<keyword evidence="3" id="KW-1133">Transmembrane helix</keyword>
<dbReference type="PROSITE" id="PS51257">
    <property type="entry name" value="PROKAR_LIPOPROTEIN"/>
    <property type="match status" value="1"/>
</dbReference>
<keyword evidence="1" id="KW-0175">Coiled coil</keyword>
<dbReference type="Pfam" id="PF00069">
    <property type="entry name" value="Pkinase"/>
    <property type="match status" value="2"/>
</dbReference>
<organism evidence="5 6">
    <name type="scientific">Sorghum bicolor</name>
    <name type="common">Sorghum</name>
    <name type="synonym">Sorghum vulgare</name>
    <dbReference type="NCBI Taxonomy" id="4558"/>
    <lineage>
        <taxon>Eukaryota</taxon>
        <taxon>Viridiplantae</taxon>
        <taxon>Streptophyta</taxon>
        <taxon>Embryophyta</taxon>
        <taxon>Tracheophyta</taxon>
        <taxon>Spermatophyta</taxon>
        <taxon>Magnoliopsida</taxon>
        <taxon>Liliopsida</taxon>
        <taxon>Poales</taxon>
        <taxon>Poaceae</taxon>
        <taxon>PACMAD clade</taxon>
        <taxon>Panicoideae</taxon>
        <taxon>Andropogonodae</taxon>
        <taxon>Andropogoneae</taxon>
        <taxon>Sorghinae</taxon>
        <taxon>Sorghum</taxon>
    </lineage>
</organism>
<evidence type="ECO:0000256" key="2">
    <source>
        <dbReference type="SAM" id="MobiDB-lite"/>
    </source>
</evidence>
<dbReference type="SMART" id="SM00220">
    <property type="entry name" value="S_TKc"/>
    <property type="match status" value="1"/>
</dbReference>
<feature type="compositionally biased region" description="Basic and acidic residues" evidence="2">
    <location>
        <begin position="800"/>
        <end position="826"/>
    </location>
</feature>
<reference evidence="5" key="2">
    <citation type="submission" date="2020-10" db="EMBL/GenBank/DDBJ databases">
        <authorList>
            <person name="Cooper E.A."/>
            <person name="Brenton Z.W."/>
            <person name="Flinn B.S."/>
            <person name="Jenkins J."/>
            <person name="Shu S."/>
            <person name="Flowers D."/>
            <person name="Luo F."/>
            <person name="Wang Y."/>
            <person name="Xia P."/>
            <person name="Barry K."/>
            <person name="Daum C."/>
            <person name="Lipzen A."/>
            <person name="Yoshinaga Y."/>
            <person name="Schmutz J."/>
            <person name="Saski C."/>
            <person name="Vermerris W."/>
            <person name="Kresovich S."/>
        </authorList>
    </citation>
    <scope>NUCLEOTIDE SEQUENCE</scope>
</reference>
<feature type="region of interest" description="Disordered" evidence="2">
    <location>
        <begin position="273"/>
        <end position="361"/>
    </location>
</feature>
<comment type="caution">
    <text evidence="5">The sequence shown here is derived from an EMBL/GenBank/DDBJ whole genome shotgun (WGS) entry which is preliminary data.</text>
</comment>
<evidence type="ECO:0000313" key="6">
    <source>
        <dbReference type="Proteomes" id="UP000807115"/>
    </source>
</evidence>
<dbReference type="PANTHER" id="PTHR36051:SF2">
    <property type="entry name" value="DYNAMIN"/>
    <property type="match status" value="1"/>
</dbReference>
<dbReference type="InterPro" id="IPR011009">
    <property type="entry name" value="Kinase-like_dom_sf"/>
</dbReference>
<dbReference type="FunFam" id="1.10.510.10:FF:001725">
    <property type="entry name" value="Kinase like protein"/>
    <property type="match status" value="1"/>
</dbReference>
<dbReference type="GO" id="GO:0004672">
    <property type="term" value="F:protein kinase activity"/>
    <property type="evidence" value="ECO:0007669"/>
    <property type="project" value="InterPro"/>
</dbReference>
<feature type="compositionally biased region" description="Polar residues" evidence="2">
    <location>
        <begin position="340"/>
        <end position="354"/>
    </location>
</feature>
<dbReference type="Proteomes" id="UP000807115">
    <property type="component" value="Chromosome 1"/>
</dbReference>
<evidence type="ECO:0000313" key="5">
    <source>
        <dbReference type="EMBL" id="KAG0550207.1"/>
    </source>
</evidence>
<dbReference type="FunFam" id="1.10.510.10:FF:001893">
    <property type="entry name" value="Probable serine/threonine-protein kinase DDB_G0291918"/>
    <property type="match status" value="1"/>
</dbReference>